<gene>
    <name evidence="2" type="ORF">SBP1_gp076</name>
</gene>
<keyword evidence="3" id="KW-1185">Reference proteome</keyword>
<protein>
    <submittedName>
        <fullName evidence="2">Uncharacterized protein</fullName>
    </submittedName>
</protein>
<dbReference type="EMBL" id="MK301608">
    <property type="protein sequence ID" value="AZU99668.1"/>
    <property type="molecule type" value="Genomic_DNA"/>
</dbReference>
<evidence type="ECO:0000313" key="2">
    <source>
        <dbReference type="EMBL" id="AZU99668.1"/>
    </source>
</evidence>
<name>A0A3T0IIM1_9CAUD</name>
<dbReference type="Proteomes" id="UP000290131">
    <property type="component" value="Segment"/>
</dbReference>
<reference evidence="2" key="1">
    <citation type="submission" date="2018-12" db="EMBL/GenBank/DDBJ databases">
        <title>Characterization of a N4-like bacteriophage infecting a coral-derived Vibrio strain.</title>
        <authorList>
            <person name="Huang S."/>
        </authorList>
    </citation>
    <scope>NUCLEOTIDE SEQUENCE [LARGE SCALE GENOMIC DNA]</scope>
</reference>
<proteinExistence type="predicted"/>
<organism evidence="2">
    <name type="scientific">Vibrio virus vB_VspP_SBP1</name>
    <dbReference type="NCBI Taxonomy" id="2500581"/>
    <lineage>
        <taxon>Viruses</taxon>
        <taxon>Duplodnaviria</taxon>
        <taxon>Heunggongvirae</taxon>
        <taxon>Uroviricota</taxon>
        <taxon>Caudoviricetes</taxon>
        <taxon>Schitoviridae</taxon>
        <taxon>Electravirus</taxon>
        <taxon>Electravirus Sbp1</taxon>
    </lineage>
</organism>
<feature type="compositionally biased region" description="Polar residues" evidence="1">
    <location>
        <begin position="1"/>
        <end position="11"/>
    </location>
</feature>
<accession>A0A3T0IIM1</accession>
<feature type="region of interest" description="Disordered" evidence="1">
    <location>
        <begin position="1"/>
        <end position="23"/>
    </location>
</feature>
<evidence type="ECO:0000313" key="3">
    <source>
        <dbReference type="Proteomes" id="UP000290131"/>
    </source>
</evidence>
<evidence type="ECO:0000256" key="1">
    <source>
        <dbReference type="SAM" id="MobiDB-lite"/>
    </source>
</evidence>
<sequence length="113" mass="12994">MTSSSRNTGQQELPALNRSRQLSNDAYKKQLDLRHSMEAQLRSHGFQVTLSQPVVVSGFKPSFNVRCLQIRLNGDYLGMYNPFYGQFSVSDARLSAWCHIMGEKYYENQKARL</sequence>